<name>A0A0R1TYR4_9LACO</name>
<dbReference type="PANTHER" id="PTHR43369:SF2">
    <property type="entry name" value="PHOSPHORIBOSYLGLYCINAMIDE FORMYLTRANSFERASE"/>
    <property type="match status" value="1"/>
</dbReference>
<feature type="binding site" evidence="6">
    <location>
        <position position="106"/>
    </location>
    <ligand>
        <name>(6R)-10-formyltetrahydrofolate</name>
        <dbReference type="ChEBI" id="CHEBI:195366"/>
    </ligand>
</feature>
<dbReference type="OrthoDB" id="9806170at2"/>
<dbReference type="GO" id="GO:0006189">
    <property type="term" value="P:'de novo' IMP biosynthetic process"/>
    <property type="evidence" value="ECO:0007669"/>
    <property type="project" value="UniProtKB-UniRule"/>
</dbReference>
<dbReference type="InterPro" id="IPR004607">
    <property type="entry name" value="GART"/>
</dbReference>
<dbReference type="RefSeq" id="WP_056956604.1">
    <property type="nucleotide sequence ID" value="NZ_AZFJ01000045.1"/>
</dbReference>
<sequence length="190" mass="20082">MSKSIAVFASGTGSNFQALVEAFAQPDSGVVIKALVCDHALAPVVGKAALAGVPIITVDYREFVDKAAAEAAIVSQLPEVDLIVLAGYMRILGPTLLAAYPQRIINLHPALLPSFPGRTGIEDAWRYGVQITGVTVHFVDAGIDSGQIIAQEAVRVEPGMSVDDLARRIHAVEHQLLPATVQRLIQGGKI</sequence>
<dbReference type="Gene3D" id="3.40.50.170">
    <property type="entry name" value="Formyl transferase, N-terminal domain"/>
    <property type="match status" value="1"/>
</dbReference>
<feature type="binding site" evidence="6">
    <location>
        <position position="61"/>
    </location>
    <ligand>
        <name>(6R)-10-formyltetrahydrofolate</name>
        <dbReference type="ChEBI" id="CHEBI:195366"/>
    </ligand>
</feature>
<dbReference type="InterPro" id="IPR001555">
    <property type="entry name" value="GART_AS"/>
</dbReference>
<evidence type="ECO:0000256" key="4">
    <source>
        <dbReference type="ARBA" id="ARBA00038440"/>
    </source>
</evidence>
<evidence type="ECO:0000313" key="8">
    <source>
        <dbReference type="EMBL" id="KRL86367.1"/>
    </source>
</evidence>
<dbReference type="Pfam" id="PF00551">
    <property type="entry name" value="Formyl_trans_N"/>
    <property type="match status" value="1"/>
</dbReference>
<dbReference type="EMBL" id="AZFJ01000045">
    <property type="protein sequence ID" value="KRL86367.1"/>
    <property type="molecule type" value="Genomic_DNA"/>
</dbReference>
<dbReference type="InterPro" id="IPR002376">
    <property type="entry name" value="Formyl_transf_N"/>
</dbReference>
<feature type="active site" description="Proton donor" evidence="6">
    <location>
        <position position="108"/>
    </location>
</feature>
<dbReference type="CDD" id="cd08645">
    <property type="entry name" value="FMT_core_GART"/>
    <property type="match status" value="1"/>
</dbReference>
<organism evidence="8 9">
    <name type="scientific">Lacticaseibacillus pantheris DSM 15945 = JCM 12539 = NBRC 106106</name>
    <dbReference type="NCBI Taxonomy" id="1423783"/>
    <lineage>
        <taxon>Bacteria</taxon>
        <taxon>Bacillati</taxon>
        <taxon>Bacillota</taxon>
        <taxon>Bacilli</taxon>
        <taxon>Lactobacillales</taxon>
        <taxon>Lactobacillaceae</taxon>
        <taxon>Lacticaseibacillus</taxon>
    </lineage>
</organism>
<comment type="pathway">
    <text evidence="1 6">Purine metabolism; IMP biosynthesis via de novo pathway; N(2)-formyl-N(1)-(5-phospho-D-ribosyl)glycinamide from N(1)-(5-phospho-D-ribosyl)glycinamide (10-formyl THF route): step 1/1.</text>
</comment>
<dbReference type="Proteomes" id="UP000051922">
    <property type="component" value="Unassembled WGS sequence"/>
</dbReference>
<proteinExistence type="inferred from homology"/>
<evidence type="ECO:0000256" key="5">
    <source>
        <dbReference type="ARBA" id="ARBA00047664"/>
    </source>
</evidence>
<evidence type="ECO:0000313" key="9">
    <source>
        <dbReference type="Proteomes" id="UP000051922"/>
    </source>
</evidence>
<dbReference type="PATRIC" id="fig|1423783.4.peg.914"/>
<dbReference type="NCBIfam" id="TIGR00639">
    <property type="entry name" value="PurN"/>
    <property type="match status" value="1"/>
</dbReference>
<protein>
    <recommendedName>
        <fullName evidence="6">Phosphoribosylglycinamide formyltransferase</fullName>
        <ecNumber evidence="6">2.1.2.2</ecNumber>
    </recommendedName>
    <alternativeName>
        <fullName evidence="6">5'-phosphoribosylglycinamide transformylase</fullName>
    </alternativeName>
    <alternativeName>
        <fullName evidence="6">GAR transformylase</fullName>
        <shortName evidence="6">GART</shortName>
    </alternativeName>
</protein>
<feature type="binding site" evidence="6">
    <location>
        <begin position="13"/>
        <end position="15"/>
    </location>
    <ligand>
        <name>N(1)-(5-phospho-beta-D-ribosyl)glycinamide</name>
        <dbReference type="ChEBI" id="CHEBI:143788"/>
    </ligand>
</feature>
<feature type="site" description="Raises pKa of active site His" evidence="6">
    <location>
        <position position="144"/>
    </location>
</feature>
<dbReference type="SUPFAM" id="SSF53328">
    <property type="entry name" value="Formyltransferase"/>
    <property type="match status" value="1"/>
</dbReference>
<dbReference type="EC" id="2.1.2.2" evidence="6"/>
<keyword evidence="9" id="KW-1185">Reference proteome</keyword>
<dbReference type="UniPathway" id="UPA00074">
    <property type="reaction ID" value="UER00126"/>
</dbReference>
<dbReference type="InterPro" id="IPR036477">
    <property type="entry name" value="Formyl_transf_N_sf"/>
</dbReference>
<evidence type="ECO:0000259" key="7">
    <source>
        <dbReference type="Pfam" id="PF00551"/>
    </source>
</evidence>
<dbReference type="PANTHER" id="PTHR43369">
    <property type="entry name" value="PHOSPHORIBOSYLGLYCINAMIDE FORMYLTRANSFERASE"/>
    <property type="match status" value="1"/>
</dbReference>
<reference evidence="8 9" key="1">
    <citation type="journal article" date="2015" name="Genome Announc.">
        <title>Expanding the biotechnology potential of lactobacilli through comparative genomics of 213 strains and associated genera.</title>
        <authorList>
            <person name="Sun Z."/>
            <person name="Harris H.M."/>
            <person name="McCann A."/>
            <person name="Guo C."/>
            <person name="Argimon S."/>
            <person name="Zhang W."/>
            <person name="Yang X."/>
            <person name="Jeffery I.B."/>
            <person name="Cooney J.C."/>
            <person name="Kagawa T.F."/>
            <person name="Liu W."/>
            <person name="Song Y."/>
            <person name="Salvetti E."/>
            <person name="Wrobel A."/>
            <person name="Rasinkangas P."/>
            <person name="Parkhill J."/>
            <person name="Rea M.C."/>
            <person name="O'Sullivan O."/>
            <person name="Ritari J."/>
            <person name="Douillard F.P."/>
            <person name="Paul Ross R."/>
            <person name="Yang R."/>
            <person name="Briner A.E."/>
            <person name="Felis G.E."/>
            <person name="de Vos W.M."/>
            <person name="Barrangou R."/>
            <person name="Klaenhammer T.R."/>
            <person name="Caufield P.W."/>
            <person name="Cui Y."/>
            <person name="Zhang H."/>
            <person name="O'Toole P.W."/>
        </authorList>
    </citation>
    <scope>NUCLEOTIDE SEQUENCE [LARGE SCALE GENOMIC DNA]</scope>
    <source>
        <strain evidence="8 9">DSM 15945</strain>
    </source>
</reference>
<accession>A0A0R1TYR4</accession>
<keyword evidence="2 6" id="KW-0808">Transferase</keyword>
<dbReference type="GO" id="GO:0005829">
    <property type="term" value="C:cytosol"/>
    <property type="evidence" value="ECO:0007669"/>
    <property type="project" value="TreeGrafter"/>
</dbReference>
<evidence type="ECO:0000256" key="1">
    <source>
        <dbReference type="ARBA" id="ARBA00005054"/>
    </source>
</evidence>
<feature type="binding site" evidence="6">
    <location>
        <begin position="89"/>
        <end position="92"/>
    </location>
    <ligand>
        <name>(6R)-10-formyltetrahydrofolate</name>
        <dbReference type="ChEBI" id="CHEBI:195366"/>
    </ligand>
</feature>
<gene>
    <name evidence="6" type="primary">purN</name>
    <name evidence="8" type="ORF">FC50_GL000886</name>
</gene>
<comment type="function">
    <text evidence="6">Catalyzes the transfer of a formyl group from 10-formyltetrahydrofolate to 5-phospho-ribosyl-glycinamide (GAR), producing 5-phospho-ribosyl-N-formylglycinamide (FGAR) and tetrahydrofolate.</text>
</comment>
<comment type="caution">
    <text evidence="8">The sequence shown here is derived from an EMBL/GenBank/DDBJ whole genome shotgun (WGS) entry which is preliminary data.</text>
</comment>
<evidence type="ECO:0000256" key="6">
    <source>
        <dbReference type="HAMAP-Rule" id="MF_01930"/>
    </source>
</evidence>
<evidence type="ECO:0000256" key="3">
    <source>
        <dbReference type="ARBA" id="ARBA00022755"/>
    </source>
</evidence>
<feature type="domain" description="Formyl transferase N-terminal" evidence="7">
    <location>
        <begin position="4"/>
        <end position="180"/>
    </location>
</feature>
<dbReference type="STRING" id="1423783.FC50_GL000886"/>
<comment type="similarity">
    <text evidence="4 6">Belongs to the GART family.</text>
</comment>
<evidence type="ECO:0000256" key="2">
    <source>
        <dbReference type="ARBA" id="ARBA00022679"/>
    </source>
</evidence>
<comment type="catalytic activity">
    <reaction evidence="5 6">
        <text>N(1)-(5-phospho-beta-D-ribosyl)glycinamide + (6R)-10-formyltetrahydrofolate = N(2)-formyl-N(1)-(5-phospho-beta-D-ribosyl)glycinamide + (6S)-5,6,7,8-tetrahydrofolate + H(+)</text>
        <dbReference type="Rhea" id="RHEA:15053"/>
        <dbReference type="ChEBI" id="CHEBI:15378"/>
        <dbReference type="ChEBI" id="CHEBI:57453"/>
        <dbReference type="ChEBI" id="CHEBI:143788"/>
        <dbReference type="ChEBI" id="CHEBI:147286"/>
        <dbReference type="ChEBI" id="CHEBI:195366"/>
        <dbReference type="EC" id="2.1.2.2"/>
    </reaction>
</comment>
<dbReference type="GO" id="GO:0004644">
    <property type="term" value="F:phosphoribosylglycinamide formyltransferase activity"/>
    <property type="evidence" value="ECO:0007669"/>
    <property type="project" value="UniProtKB-UniRule"/>
</dbReference>
<dbReference type="PROSITE" id="PS00373">
    <property type="entry name" value="GART"/>
    <property type="match status" value="1"/>
</dbReference>
<keyword evidence="3 6" id="KW-0658">Purine biosynthesis</keyword>
<dbReference type="AlphaFoldDB" id="A0A0R1TYR4"/>
<dbReference type="HAMAP" id="MF_01930">
    <property type="entry name" value="PurN"/>
    <property type="match status" value="1"/>
</dbReference>